<dbReference type="PROSITE" id="PS50302">
    <property type="entry name" value="PUM"/>
    <property type="match status" value="1"/>
</dbReference>
<dbReference type="Proteomes" id="UP001151295">
    <property type="component" value="Unassembled WGS sequence"/>
</dbReference>
<evidence type="ECO:0000313" key="7">
    <source>
        <dbReference type="EMBL" id="KAJ1985820.1"/>
    </source>
</evidence>
<evidence type="ECO:0000256" key="4">
    <source>
        <dbReference type="ARBA" id="ARBA00031929"/>
    </source>
</evidence>
<dbReference type="EMBL" id="JANBQD010000226">
    <property type="protein sequence ID" value="KAJ1985820.1"/>
    <property type="molecule type" value="Genomic_DNA"/>
</dbReference>
<dbReference type="PANTHER" id="PTHR13102:SF0">
    <property type="entry name" value="NUCLEOLAR PROTEIN 9"/>
    <property type="match status" value="1"/>
</dbReference>
<keyword evidence="2" id="KW-0677">Repeat</keyword>
<comment type="caution">
    <text evidence="7">The sequence shown here is derived from an EMBL/GenBank/DDBJ whole genome shotgun (WGS) entry which is preliminary data.</text>
</comment>
<evidence type="ECO:0000256" key="5">
    <source>
        <dbReference type="PROSITE-ProRule" id="PRU00317"/>
    </source>
</evidence>
<feature type="region of interest" description="Disordered" evidence="6">
    <location>
        <begin position="756"/>
        <end position="826"/>
    </location>
</feature>
<dbReference type="Gene3D" id="1.25.10.10">
    <property type="entry name" value="Leucine-rich Repeat Variant"/>
    <property type="match status" value="2"/>
</dbReference>
<keyword evidence="8" id="KW-1185">Reference proteome</keyword>
<protein>
    <recommendedName>
        <fullName evidence="1">Nucleolar protein 9</fullName>
    </recommendedName>
    <alternativeName>
        <fullName evidence="3 4">Pumilio domain-containing protein NOP9</fullName>
    </alternativeName>
</protein>
<evidence type="ECO:0000256" key="3">
    <source>
        <dbReference type="ARBA" id="ARBA00030932"/>
    </source>
</evidence>
<feature type="region of interest" description="Disordered" evidence="6">
    <location>
        <begin position="1"/>
        <end position="57"/>
    </location>
</feature>
<dbReference type="InterPro" id="IPR001313">
    <property type="entry name" value="Pumilio_RNA-bd_rpt"/>
</dbReference>
<feature type="compositionally biased region" description="Basic and acidic residues" evidence="6">
    <location>
        <begin position="707"/>
        <end position="717"/>
    </location>
</feature>
<feature type="compositionally biased region" description="Basic residues" evidence="6">
    <location>
        <begin position="1"/>
        <end position="13"/>
    </location>
</feature>
<dbReference type="Pfam" id="PF22493">
    <property type="entry name" value="PUF_NOP9"/>
    <property type="match status" value="1"/>
</dbReference>
<sequence length="826" mass="92414">MGVVGKRKTRRGKRGGESKHQGNDNADSNNDGHQDQMDVDHTPVPNVANGPAEGDYIPPPMDAGDSLFYFDTNTQAESTESQMEKISPASYGLVNPDLQKYLKSCENMLDEQNFESAEDRDIFVNNVYSEMKNFELQLTTDHECSRILEKLFRISSPYQIRRFFSLTRDDILRLVVHRFSSHTIQTLLLLSTVALDSEMRGETAGDFADAAATNEEEDDGGEHQIVRTQLPTFEELILGLANALTGQWSYMMSNEYASHIQRVLLLVLAGRPIEDQKNPKSAIKSKRSTKYMEDRNGAAANHRLLGETRTVPESFGPALDELLDTVSNAMSDVTARGFTNSTVGSPVLQLMLELQARRADIECPESLLDKCLMGLITDGPKAANSRRDTYIGMMLEDVVGSHFLQAVVQVSSNNLFQAIYDRYFASKIRKLAFHPISNFVVQSVFSCAKNKQQLVAMIAEAGPMFGDLLFKNRPGVVRALIDSSVRLQYGHKDVISALYNGLDANTQEERNELINLLAFLITYPDFVKADYDRLPFKIQGALIIQSIIQLPGDGQAPIMDSFFSQDSARMYSWCKDPSGSRIIESILASAQVPATTKRKVREQFSGHYADLALDRYGSHIVDAVWKVADITSKETIVRELVQKETQLQDSQFGRIVLRNCGAEQYKRRADTWRERERGLERKKHMFKDILGPKLAVNGAQPLTSNVEVKKSTKESPTKKKKNERKLSEANEIDSLFEKTHKRTASIDLNDEGAQATTTIDAGTMPKHKSKGDKSLEAVMEAISGTKRKSKSKSASSKKVDADESTKSKKSKKAKNDERKKRRIFAS</sequence>
<dbReference type="InterPro" id="IPR011989">
    <property type="entry name" value="ARM-like"/>
</dbReference>
<proteinExistence type="predicted"/>
<dbReference type="PANTHER" id="PTHR13102">
    <property type="entry name" value="NUCLEOLAR PROTEIN 9"/>
    <property type="match status" value="1"/>
</dbReference>
<feature type="compositionally biased region" description="Basic and acidic residues" evidence="6">
    <location>
        <begin position="797"/>
        <end position="806"/>
    </location>
</feature>
<dbReference type="InterPro" id="IPR040000">
    <property type="entry name" value="NOP9"/>
</dbReference>
<evidence type="ECO:0000313" key="8">
    <source>
        <dbReference type="Proteomes" id="UP001151295"/>
    </source>
</evidence>
<feature type="repeat" description="Pumilio" evidence="5">
    <location>
        <begin position="603"/>
        <end position="638"/>
    </location>
</feature>
<feature type="compositionally biased region" description="Basic and acidic residues" evidence="6">
    <location>
        <begin position="30"/>
        <end position="41"/>
    </location>
</feature>
<gene>
    <name evidence="7" type="primary">NOP9</name>
    <name evidence="7" type="ORF">EDC05_006494</name>
</gene>
<dbReference type="SUPFAM" id="SSF48371">
    <property type="entry name" value="ARM repeat"/>
    <property type="match status" value="2"/>
</dbReference>
<dbReference type="SMART" id="SM00025">
    <property type="entry name" value="Pumilio"/>
    <property type="match status" value="5"/>
</dbReference>
<evidence type="ECO:0000256" key="6">
    <source>
        <dbReference type="SAM" id="MobiDB-lite"/>
    </source>
</evidence>
<feature type="region of interest" description="Disordered" evidence="6">
    <location>
        <begin position="701"/>
        <end position="734"/>
    </location>
</feature>
<organism evidence="7 8">
    <name type="scientific">Coemansia umbellata</name>
    <dbReference type="NCBI Taxonomy" id="1424467"/>
    <lineage>
        <taxon>Eukaryota</taxon>
        <taxon>Fungi</taxon>
        <taxon>Fungi incertae sedis</taxon>
        <taxon>Zoopagomycota</taxon>
        <taxon>Kickxellomycotina</taxon>
        <taxon>Kickxellomycetes</taxon>
        <taxon>Kickxellales</taxon>
        <taxon>Kickxellaceae</taxon>
        <taxon>Coemansia</taxon>
    </lineage>
</organism>
<accession>A0ABQ8PEL8</accession>
<evidence type="ECO:0000256" key="2">
    <source>
        <dbReference type="ARBA" id="ARBA00022737"/>
    </source>
</evidence>
<reference evidence="7" key="1">
    <citation type="submission" date="2022-07" db="EMBL/GenBank/DDBJ databases">
        <title>Phylogenomic reconstructions and comparative analyses of Kickxellomycotina fungi.</title>
        <authorList>
            <person name="Reynolds N.K."/>
            <person name="Stajich J.E."/>
            <person name="Barry K."/>
            <person name="Grigoriev I.V."/>
            <person name="Crous P."/>
            <person name="Smith M.E."/>
        </authorList>
    </citation>
    <scope>NUCLEOTIDE SEQUENCE</scope>
    <source>
        <strain evidence="7">BCRC 34882</strain>
    </source>
</reference>
<dbReference type="InterPro" id="IPR016024">
    <property type="entry name" value="ARM-type_fold"/>
</dbReference>
<evidence type="ECO:0000256" key="1">
    <source>
        <dbReference type="ARBA" id="ARBA00016427"/>
    </source>
</evidence>
<name>A0ABQ8PEL8_9FUNG</name>